<dbReference type="PANTHER" id="PTHR43364">
    <property type="entry name" value="NADH-SPECIFIC METHYLGLYOXAL REDUCTASE-RELATED"/>
    <property type="match status" value="1"/>
</dbReference>
<dbReference type="InterPro" id="IPR018170">
    <property type="entry name" value="Aldo/ket_reductase_CS"/>
</dbReference>
<evidence type="ECO:0000313" key="4">
    <source>
        <dbReference type="Proteomes" id="UP001310386"/>
    </source>
</evidence>
<dbReference type="InterPro" id="IPR050523">
    <property type="entry name" value="AKR_Detox_Biosynth"/>
</dbReference>
<dbReference type="InterPro" id="IPR020471">
    <property type="entry name" value="AKR"/>
</dbReference>
<accession>A0ABU5ZF41</accession>
<dbReference type="Pfam" id="PF00248">
    <property type="entry name" value="Aldo_ket_red"/>
    <property type="match status" value="1"/>
</dbReference>
<dbReference type="InterPro" id="IPR023210">
    <property type="entry name" value="NADP_OxRdtase_dom"/>
</dbReference>
<dbReference type="Proteomes" id="UP001310386">
    <property type="component" value="Unassembled WGS sequence"/>
</dbReference>
<dbReference type="RefSeq" id="WP_371752404.1">
    <property type="nucleotide sequence ID" value="NZ_JAYJLD010000001.1"/>
</dbReference>
<evidence type="ECO:0000313" key="3">
    <source>
        <dbReference type="EMBL" id="MEB3100306.1"/>
    </source>
</evidence>
<gene>
    <name evidence="3" type="ORF">VF724_01360</name>
</gene>
<dbReference type="PRINTS" id="PR00069">
    <property type="entry name" value="ALDKETRDTASE"/>
</dbReference>
<dbReference type="EMBL" id="JAYJLD010000001">
    <property type="protein sequence ID" value="MEB3100306.1"/>
    <property type="molecule type" value="Genomic_DNA"/>
</dbReference>
<feature type="domain" description="NADP-dependent oxidoreductase" evidence="2">
    <location>
        <begin position="14"/>
        <end position="310"/>
    </location>
</feature>
<keyword evidence="4" id="KW-1185">Reference proteome</keyword>
<name>A0ABU5ZF41_9BACL</name>
<keyword evidence="1" id="KW-0560">Oxidoreductase</keyword>
<dbReference type="SUPFAM" id="SSF51430">
    <property type="entry name" value="NAD(P)-linked oxidoreductase"/>
    <property type="match status" value="1"/>
</dbReference>
<organism evidence="3 4">
    <name type="scientific">Ferviditalea candida</name>
    <dbReference type="NCBI Taxonomy" id="3108399"/>
    <lineage>
        <taxon>Bacteria</taxon>
        <taxon>Bacillati</taxon>
        <taxon>Bacillota</taxon>
        <taxon>Bacilli</taxon>
        <taxon>Bacillales</taxon>
        <taxon>Paenibacillaceae</taxon>
        <taxon>Ferviditalea</taxon>
    </lineage>
</organism>
<dbReference type="InterPro" id="IPR036812">
    <property type="entry name" value="NAD(P)_OxRdtase_dom_sf"/>
</dbReference>
<evidence type="ECO:0000256" key="1">
    <source>
        <dbReference type="ARBA" id="ARBA00023002"/>
    </source>
</evidence>
<dbReference type="Gene3D" id="3.20.20.100">
    <property type="entry name" value="NADP-dependent oxidoreductase domain"/>
    <property type="match status" value="1"/>
</dbReference>
<proteinExistence type="predicted"/>
<evidence type="ECO:0000259" key="2">
    <source>
        <dbReference type="Pfam" id="PF00248"/>
    </source>
</evidence>
<comment type="caution">
    <text evidence="3">The sequence shown here is derived from an EMBL/GenBank/DDBJ whole genome shotgun (WGS) entry which is preliminary data.</text>
</comment>
<dbReference type="PANTHER" id="PTHR43364:SF4">
    <property type="entry name" value="NAD(P)-LINKED OXIDOREDUCTASE SUPERFAMILY PROTEIN"/>
    <property type="match status" value="1"/>
</dbReference>
<reference evidence="3" key="1">
    <citation type="submission" date="2023-12" db="EMBL/GenBank/DDBJ databases">
        <title>Fervidustalea candida gen. nov., sp. nov., a novel member of the family Paenibacillaceae isolated from a geothermal area.</title>
        <authorList>
            <person name="Li W.-J."/>
            <person name="Jiao J.-Y."/>
            <person name="Chen Y."/>
        </authorList>
    </citation>
    <scope>NUCLEOTIDE SEQUENCE</scope>
    <source>
        <strain evidence="3">SYSU GA230002</strain>
    </source>
</reference>
<protein>
    <submittedName>
        <fullName evidence="3">Aldo/keto reductase</fullName>
    </submittedName>
</protein>
<sequence length="332" mass="36963">MEYAQFSNGIKVSRIGLGTWAIGGWLWGGTNEQDAIAAVQKALDMGISLIDLAAVYGYGLSEEIIAKALDTRERRDKAILATKAGVVWNSGGQVWRDASAKSIRREIDDSLKRLKTDYVDIYQLHWPDPKVPIQEPAETFAALLKEGKIRAIGVSNFNVEQMKEWMHYAPLHSVQPPYNLFERESEEEVLPFAEKHNISVLAYGSLCRGLLTGKFNEKSEFPEGDIRQSMDPKFHKQNLKNYLAAVGQLKAMAEEKGRSVSQLAVRWVLDQPGVTTALWGARRPDQLLEAAGVSGWKLNRKDMERIERIIDGNIPSPLGTSFMAPPSEVPAG</sequence>
<dbReference type="PROSITE" id="PS00062">
    <property type="entry name" value="ALDOKETO_REDUCTASE_2"/>
    <property type="match status" value="1"/>
</dbReference>